<feature type="domain" description="Ig-like" evidence="2">
    <location>
        <begin position="312"/>
        <end position="397"/>
    </location>
</feature>
<proteinExistence type="predicted"/>
<dbReference type="Proteomes" id="UP000663866">
    <property type="component" value="Unassembled WGS sequence"/>
</dbReference>
<dbReference type="EMBL" id="CAJOBG010003575">
    <property type="protein sequence ID" value="CAF4070309.1"/>
    <property type="molecule type" value="Genomic_DNA"/>
</dbReference>
<dbReference type="Proteomes" id="UP000663856">
    <property type="component" value="Unassembled WGS sequence"/>
</dbReference>
<gene>
    <name evidence="4" type="ORF">OVN521_LOCUS19157</name>
    <name evidence="3" type="ORF">WKI299_LOCUS25074</name>
</gene>
<reference evidence="4" key="1">
    <citation type="submission" date="2021-02" db="EMBL/GenBank/DDBJ databases">
        <authorList>
            <person name="Nowell W R."/>
        </authorList>
    </citation>
    <scope>NUCLEOTIDE SEQUENCE</scope>
</reference>
<dbReference type="InterPro" id="IPR003599">
    <property type="entry name" value="Ig_sub"/>
</dbReference>
<dbReference type="PANTHER" id="PTHR45889:SF8">
    <property type="entry name" value="IG-LIKE DOMAIN-CONTAINING PROTEIN"/>
    <property type="match status" value="1"/>
</dbReference>
<dbReference type="Pfam" id="PF07679">
    <property type="entry name" value="I-set"/>
    <property type="match status" value="2"/>
</dbReference>
<dbReference type="InterPro" id="IPR013098">
    <property type="entry name" value="Ig_I-set"/>
</dbReference>
<sequence length="618" mass="71266">MLLILILFVQLINGIKINNKFIEEPDDVETIIGSTLIFRCRTEPIHQSQITWCKNDFCTLGKTRDLPFYPRYQIIGNADKGEHHFQIVNVSLEDIGMYQCQIRAGQQTAGAMSRKAKLTVLQIPTSLLIDSPVILIEHVLSFIVCRANNAMPEAKISWHFPKSISYISKNDYALLSGQALRNSISNLTLIANRSYHGILIQCQAHSSAIQTLNKTMITQQYIQTIFRPEINIILIGKQIENNIIYIQCNVECRPNLIKIQWFNGTSLLNITNENRLSLLLTRYMNKNKITCQAINQVGTTNQSIILDIIYKPIFIDTYRNQLNNSSITLVNEGESIELECHVDSSPSSLITWIFNEEIILFNQTSLKIDYVQSMQHIGLYICSAHHSLFGTFNRTIRLGLKGPPEMIEEKTVDSVYIGQSVTFICSISNDIPIQEIFWSREDQQIKINSNEKYEVVENRSDNFIQYKLIIKNILLSDNGYYICTATNQYGSSLTQFQLRVNHLKDFFIRRTILFGSILIGLFISFILIIIALINHYKQNKHKRIRKKSSTTDETISSSLAKQQENIQHDYQDETNSINDQTFIHEKLLNNQIRNDTYDSPQHDLFYSRYDLKRYSTVV</sequence>
<organism evidence="4 5">
    <name type="scientific">Rotaria magnacalcarata</name>
    <dbReference type="NCBI Taxonomy" id="392030"/>
    <lineage>
        <taxon>Eukaryota</taxon>
        <taxon>Metazoa</taxon>
        <taxon>Spiralia</taxon>
        <taxon>Gnathifera</taxon>
        <taxon>Rotifera</taxon>
        <taxon>Eurotatoria</taxon>
        <taxon>Bdelloidea</taxon>
        <taxon>Philodinida</taxon>
        <taxon>Philodinidae</taxon>
        <taxon>Rotaria</taxon>
    </lineage>
</organism>
<evidence type="ECO:0000313" key="5">
    <source>
        <dbReference type="Proteomes" id="UP000663866"/>
    </source>
</evidence>
<dbReference type="SUPFAM" id="SSF48726">
    <property type="entry name" value="Immunoglobulin"/>
    <property type="match status" value="3"/>
</dbReference>
<keyword evidence="5" id="KW-1185">Reference proteome</keyword>
<dbReference type="EMBL" id="CAJNRF010010763">
    <property type="protein sequence ID" value="CAF2124574.1"/>
    <property type="molecule type" value="Genomic_DNA"/>
</dbReference>
<evidence type="ECO:0000313" key="3">
    <source>
        <dbReference type="EMBL" id="CAF2124574.1"/>
    </source>
</evidence>
<dbReference type="SMART" id="SM00409">
    <property type="entry name" value="IG"/>
    <property type="match status" value="3"/>
</dbReference>
<dbReference type="SMART" id="SM00408">
    <property type="entry name" value="IGc2"/>
    <property type="match status" value="3"/>
</dbReference>
<accession>A0A819T467</accession>
<keyword evidence="1" id="KW-0812">Transmembrane</keyword>
<name>A0A819T467_9BILA</name>
<feature type="domain" description="Ig-like" evidence="2">
    <location>
        <begin position="404"/>
        <end position="501"/>
    </location>
</feature>
<comment type="caution">
    <text evidence="4">The sequence shown here is derived from an EMBL/GenBank/DDBJ whole genome shotgun (WGS) entry which is preliminary data.</text>
</comment>
<evidence type="ECO:0000313" key="4">
    <source>
        <dbReference type="EMBL" id="CAF4070309.1"/>
    </source>
</evidence>
<feature type="transmembrane region" description="Helical" evidence="1">
    <location>
        <begin position="512"/>
        <end position="536"/>
    </location>
</feature>
<evidence type="ECO:0000259" key="2">
    <source>
        <dbReference type="PROSITE" id="PS50835"/>
    </source>
</evidence>
<dbReference type="InterPro" id="IPR007110">
    <property type="entry name" value="Ig-like_dom"/>
</dbReference>
<evidence type="ECO:0000256" key="1">
    <source>
        <dbReference type="SAM" id="Phobius"/>
    </source>
</evidence>
<dbReference type="Gene3D" id="2.60.40.10">
    <property type="entry name" value="Immunoglobulins"/>
    <property type="match status" value="5"/>
</dbReference>
<dbReference type="AlphaFoldDB" id="A0A819T467"/>
<feature type="domain" description="Ig-like" evidence="2">
    <location>
        <begin position="228"/>
        <end position="307"/>
    </location>
</feature>
<keyword evidence="1" id="KW-1133">Transmembrane helix</keyword>
<dbReference type="InterPro" id="IPR036179">
    <property type="entry name" value="Ig-like_dom_sf"/>
</dbReference>
<feature type="domain" description="Ig-like" evidence="2">
    <location>
        <begin position="19"/>
        <end position="119"/>
    </location>
</feature>
<dbReference type="InterPro" id="IPR013783">
    <property type="entry name" value="Ig-like_fold"/>
</dbReference>
<protein>
    <recommendedName>
        <fullName evidence="2">Ig-like domain-containing protein</fullName>
    </recommendedName>
</protein>
<dbReference type="PROSITE" id="PS50835">
    <property type="entry name" value="IG_LIKE"/>
    <property type="match status" value="4"/>
</dbReference>
<dbReference type="PANTHER" id="PTHR45889">
    <property type="entry name" value="IG-LIKE DOMAIN-CONTAINING PROTEIN"/>
    <property type="match status" value="1"/>
</dbReference>
<dbReference type="InterPro" id="IPR003598">
    <property type="entry name" value="Ig_sub2"/>
</dbReference>
<keyword evidence="1" id="KW-0472">Membrane</keyword>
<dbReference type="Pfam" id="PF13927">
    <property type="entry name" value="Ig_3"/>
    <property type="match status" value="1"/>
</dbReference>